<organism evidence="5 6">
    <name type="scientific">Delitschia confertaspora ATCC 74209</name>
    <dbReference type="NCBI Taxonomy" id="1513339"/>
    <lineage>
        <taxon>Eukaryota</taxon>
        <taxon>Fungi</taxon>
        <taxon>Dikarya</taxon>
        <taxon>Ascomycota</taxon>
        <taxon>Pezizomycotina</taxon>
        <taxon>Dothideomycetes</taxon>
        <taxon>Pleosporomycetidae</taxon>
        <taxon>Pleosporales</taxon>
        <taxon>Delitschiaceae</taxon>
        <taxon>Delitschia</taxon>
    </lineage>
</organism>
<dbReference type="InterPro" id="IPR029191">
    <property type="entry name" value="Uds1"/>
</dbReference>
<dbReference type="Gene3D" id="1.10.287.1490">
    <property type="match status" value="1"/>
</dbReference>
<dbReference type="GO" id="GO:0043047">
    <property type="term" value="F:single-stranded telomeric DNA binding"/>
    <property type="evidence" value="ECO:0007669"/>
    <property type="project" value="TreeGrafter"/>
</dbReference>
<evidence type="ECO:0008006" key="7">
    <source>
        <dbReference type="Google" id="ProtNLM"/>
    </source>
</evidence>
<dbReference type="GO" id="GO:0051880">
    <property type="term" value="F:G-quadruplex DNA binding"/>
    <property type="evidence" value="ECO:0007669"/>
    <property type="project" value="TreeGrafter"/>
</dbReference>
<evidence type="ECO:0000259" key="3">
    <source>
        <dbReference type="Pfam" id="PF15456"/>
    </source>
</evidence>
<dbReference type="EMBL" id="ML993888">
    <property type="protein sequence ID" value="KAF2203982.1"/>
    <property type="molecule type" value="Genomic_DNA"/>
</dbReference>
<dbReference type="AlphaFoldDB" id="A0A9P4JV47"/>
<evidence type="ECO:0000256" key="1">
    <source>
        <dbReference type="SAM" id="Coils"/>
    </source>
</evidence>
<dbReference type="GO" id="GO:0000722">
    <property type="term" value="P:telomere maintenance via recombination"/>
    <property type="evidence" value="ECO:0007669"/>
    <property type="project" value="TreeGrafter"/>
</dbReference>
<keyword evidence="6" id="KW-1185">Reference proteome</keyword>
<feature type="compositionally biased region" description="Polar residues" evidence="2">
    <location>
        <begin position="1"/>
        <end position="16"/>
    </location>
</feature>
<dbReference type="GO" id="GO:0007004">
    <property type="term" value="P:telomere maintenance via telomerase"/>
    <property type="evidence" value="ECO:0007669"/>
    <property type="project" value="TreeGrafter"/>
</dbReference>
<evidence type="ECO:0000313" key="5">
    <source>
        <dbReference type="EMBL" id="KAF2203982.1"/>
    </source>
</evidence>
<dbReference type="GO" id="GO:0006302">
    <property type="term" value="P:double-strand break repair"/>
    <property type="evidence" value="ECO:0007669"/>
    <property type="project" value="TreeGrafter"/>
</dbReference>
<dbReference type="InterPro" id="IPR056703">
    <property type="entry name" value="DUF7801"/>
</dbReference>
<evidence type="ECO:0000256" key="2">
    <source>
        <dbReference type="SAM" id="MobiDB-lite"/>
    </source>
</evidence>
<proteinExistence type="predicted"/>
<dbReference type="GO" id="GO:0003691">
    <property type="term" value="F:double-stranded telomeric DNA binding"/>
    <property type="evidence" value="ECO:0007669"/>
    <property type="project" value="TreeGrafter"/>
</dbReference>
<dbReference type="OrthoDB" id="5569911at2759"/>
<feature type="region of interest" description="Disordered" evidence="2">
    <location>
        <begin position="1"/>
        <end position="51"/>
    </location>
</feature>
<reference evidence="5" key="1">
    <citation type="journal article" date="2020" name="Stud. Mycol.">
        <title>101 Dothideomycetes genomes: a test case for predicting lifestyles and emergence of pathogens.</title>
        <authorList>
            <person name="Haridas S."/>
            <person name="Albert R."/>
            <person name="Binder M."/>
            <person name="Bloem J."/>
            <person name="Labutti K."/>
            <person name="Salamov A."/>
            <person name="Andreopoulos B."/>
            <person name="Baker S."/>
            <person name="Barry K."/>
            <person name="Bills G."/>
            <person name="Bluhm B."/>
            <person name="Cannon C."/>
            <person name="Castanera R."/>
            <person name="Culley D."/>
            <person name="Daum C."/>
            <person name="Ezra D."/>
            <person name="Gonzalez J."/>
            <person name="Henrissat B."/>
            <person name="Kuo A."/>
            <person name="Liang C."/>
            <person name="Lipzen A."/>
            <person name="Lutzoni F."/>
            <person name="Magnuson J."/>
            <person name="Mondo S."/>
            <person name="Nolan M."/>
            <person name="Ohm R."/>
            <person name="Pangilinan J."/>
            <person name="Park H.-J."/>
            <person name="Ramirez L."/>
            <person name="Alfaro M."/>
            <person name="Sun H."/>
            <person name="Tritt A."/>
            <person name="Yoshinaga Y."/>
            <person name="Zwiers L.-H."/>
            <person name="Turgeon B."/>
            <person name="Goodwin S."/>
            <person name="Spatafora J."/>
            <person name="Crous P."/>
            <person name="Grigoriev I."/>
        </authorList>
    </citation>
    <scope>NUCLEOTIDE SEQUENCE</scope>
    <source>
        <strain evidence="5">ATCC 74209</strain>
    </source>
</reference>
<feature type="coiled-coil region" evidence="1">
    <location>
        <begin position="566"/>
        <end position="835"/>
    </location>
</feature>
<dbReference type="GO" id="GO:0000794">
    <property type="term" value="C:condensed nuclear chromosome"/>
    <property type="evidence" value="ECO:0007669"/>
    <property type="project" value="TreeGrafter"/>
</dbReference>
<dbReference type="PANTHER" id="PTHR18867:SF12">
    <property type="entry name" value="DNA REPAIR PROTEIN RAD50"/>
    <property type="match status" value="1"/>
</dbReference>
<feature type="region of interest" description="Disordered" evidence="2">
    <location>
        <begin position="153"/>
        <end position="195"/>
    </location>
</feature>
<dbReference type="PANTHER" id="PTHR18867">
    <property type="entry name" value="RAD50"/>
    <property type="match status" value="1"/>
</dbReference>
<keyword evidence="1" id="KW-0175">Coiled coil</keyword>
<gene>
    <name evidence="5" type="ORF">GQ43DRAFT_388890</name>
</gene>
<evidence type="ECO:0000259" key="4">
    <source>
        <dbReference type="Pfam" id="PF25078"/>
    </source>
</evidence>
<sequence length="911" mass="103051">MQSNGLRTQYPYSQDGLSPRPLYDYPSPTSNYPSYMSGASPGFERMAEQPTPQYGNSSFIPPADVFLEKRKGSAPFSNPDTPREAVRQRASEVLSGDPVAVHLLVETAMDDSQNYEILSVDELEGLKKEQSALIPRIEALRKRLERETKVRGAAANLHRLTSQKEKGHKRNFSSRSKNSVTDSRSSKSEEELNASMKKCEDLSRELFDLESRARFIQMQLLMHTAGILQLTHNGPAKLAQNSQLPNGVGQRPDSPASLFTYENSRANRIKTEDNFDERSLYRSPENLDSLMEALRNGTHLNSESVAEQSETLAAVEKRLEELNDRLVALIIQANPERNRDYQLPPRGTKGASVVEQHLDFLDQGLRDIGAEQNHLRDTSRHSLNAIEGRLEGISNQLYAILNRSRSDEEEKHLPPPPITGGDPQEQLKYLEESVSNVEQLQYYMEDEIEALRSKPQTKNQDSQYETTLLGLWSIMQAGEEQARERKAERRRLLGPNPNDDDDLSAVSENDDSPPMEEFSLSAFSTKVQWLYSRASSLKEKEGILRRQIKQQRELNSRSDEQKEAEFSRLHDLVDKARLEKAAAEEELNRAIDQLQQFDDHRNNTESEALRDLQDRYQNLEAQLKDTHEAHQRSQALEAQLRDAQDDARIEAAEIKAELSGSLARIEELNGSLRAAASEKEAAEARHAEATNALNAKEEELRELEGEVVRLTTELTFAKAELDGAYGTRAERAAEVAANPTIKKELDDLTSQNAALRAEVESLRKAQEAASSSEAQARDAERTLKQELSAMTTDYEALTRESIQNEKERDNYEALIDALKDEKEKLEMELSDERVRWLGVRSPGAVGPPTVEATSIRMLREDFRRMMRERTAEGLKAIRHEQEERRKLEGLIRTLKKEAAPPKSNLSKIMTA</sequence>
<evidence type="ECO:0000313" key="6">
    <source>
        <dbReference type="Proteomes" id="UP000799536"/>
    </source>
</evidence>
<dbReference type="GO" id="GO:0070192">
    <property type="term" value="P:chromosome organization involved in meiotic cell cycle"/>
    <property type="evidence" value="ECO:0007669"/>
    <property type="project" value="TreeGrafter"/>
</dbReference>
<dbReference type="Proteomes" id="UP000799536">
    <property type="component" value="Unassembled WGS sequence"/>
</dbReference>
<comment type="caution">
    <text evidence="5">The sequence shown here is derived from an EMBL/GenBank/DDBJ whole genome shotgun (WGS) entry which is preliminary data.</text>
</comment>
<feature type="region of interest" description="Disordered" evidence="2">
    <location>
        <begin position="483"/>
        <end position="517"/>
    </location>
</feature>
<dbReference type="Pfam" id="PF25078">
    <property type="entry name" value="DUF7801"/>
    <property type="match status" value="1"/>
</dbReference>
<accession>A0A9P4JV47</accession>
<feature type="domain" description="DUF7801" evidence="4">
    <location>
        <begin position="686"/>
        <end position="838"/>
    </location>
</feature>
<protein>
    <recommendedName>
        <fullName evidence="7">Up-regulated during septation protein 1 domain-containing protein</fullName>
    </recommendedName>
</protein>
<dbReference type="Pfam" id="PF15456">
    <property type="entry name" value="Uds1"/>
    <property type="match status" value="1"/>
</dbReference>
<feature type="coiled-coil region" evidence="1">
    <location>
        <begin position="305"/>
        <end position="332"/>
    </location>
</feature>
<dbReference type="GO" id="GO:0030870">
    <property type="term" value="C:Mre11 complex"/>
    <property type="evidence" value="ECO:0007669"/>
    <property type="project" value="TreeGrafter"/>
</dbReference>
<feature type="compositionally biased region" description="Acidic residues" evidence="2">
    <location>
        <begin position="498"/>
        <end position="514"/>
    </location>
</feature>
<feature type="compositionally biased region" description="Polar residues" evidence="2">
    <location>
        <begin position="173"/>
        <end position="183"/>
    </location>
</feature>
<name>A0A9P4JV47_9PLEO</name>
<feature type="domain" description="Up-regulated during septation protein 1" evidence="3">
    <location>
        <begin position="101"/>
        <end position="231"/>
    </location>
</feature>